<dbReference type="PANTHER" id="PTHR43788">
    <property type="entry name" value="DNA2/NAM7 HELICASE FAMILY MEMBER"/>
    <property type="match status" value="1"/>
</dbReference>
<dbReference type="EMBL" id="DWYY01000038">
    <property type="protein sequence ID" value="HJA92130.1"/>
    <property type="molecule type" value="Genomic_DNA"/>
</dbReference>
<comment type="caution">
    <text evidence="9">The sequence shown here is derived from an EMBL/GenBank/DDBJ whole genome shotgun (WGS) entry which is preliminary data.</text>
</comment>
<reference evidence="9" key="1">
    <citation type="journal article" date="2021" name="PeerJ">
        <title>Extensive microbial diversity within the chicken gut microbiome revealed by metagenomics and culture.</title>
        <authorList>
            <person name="Gilroy R."/>
            <person name="Ravi A."/>
            <person name="Getino M."/>
            <person name="Pursley I."/>
            <person name="Horton D.L."/>
            <person name="Alikhan N.F."/>
            <person name="Baker D."/>
            <person name="Gharbi K."/>
            <person name="Hall N."/>
            <person name="Watson M."/>
            <person name="Adriaenssens E.M."/>
            <person name="Foster-Nyarko E."/>
            <person name="Jarju S."/>
            <person name="Secka A."/>
            <person name="Antonio M."/>
            <person name="Oren A."/>
            <person name="Chaudhuri R.R."/>
            <person name="La Ragione R."/>
            <person name="Hildebrand F."/>
            <person name="Pallen M.J."/>
        </authorList>
    </citation>
    <scope>NUCLEOTIDE SEQUENCE</scope>
    <source>
        <strain evidence="9">CHK179-7159</strain>
    </source>
</reference>
<evidence type="ECO:0000256" key="6">
    <source>
        <dbReference type="SAM" id="Coils"/>
    </source>
</evidence>
<dbReference type="InterPro" id="IPR050534">
    <property type="entry name" value="Coronavir_polyprotein_1ab"/>
</dbReference>
<comment type="similarity">
    <text evidence="1">Belongs to the DNA2/NAM7 helicase family.</text>
</comment>
<dbReference type="GO" id="GO:0005524">
    <property type="term" value="F:ATP binding"/>
    <property type="evidence" value="ECO:0007669"/>
    <property type="project" value="UniProtKB-KW"/>
</dbReference>
<gene>
    <name evidence="9" type="ORF">H9717_03275</name>
</gene>
<dbReference type="PANTHER" id="PTHR43788:SF8">
    <property type="entry name" value="DNA-BINDING PROTEIN SMUBP-2"/>
    <property type="match status" value="1"/>
</dbReference>
<dbReference type="InterPro" id="IPR027417">
    <property type="entry name" value="P-loop_NTPase"/>
</dbReference>
<keyword evidence="3" id="KW-0378">Hydrolase</keyword>
<name>A0A9D2L064_9FIRM</name>
<evidence type="ECO:0008006" key="11">
    <source>
        <dbReference type="Google" id="ProtNLM"/>
    </source>
</evidence>
<proteinExistence type="inferred from homology"/>
<keyword evidence="2" id="KW-0547">Nucleotide-binding</keyword>
<feature type="coiled-coil region" evidence="6">
    <location>
        <begin position="565"/>
        <end position="772"/>
    </location>
</feature>
<keyword evidence="6" id="KW-0175">Coiled coil</keyword>
<evidence type="ECO:0000256" key="1">
    <source>
        <dbReference type="ARBA" id="ARBA00007913"/>
    </source>
</evidence>
<dbReference type="Pfam" id="PF13086">
    <property type="entry name" value="AAA_11"/>
    <property type="match status" value="1"/>
</dbReference>
<dbReference type="Gene3D" id="3.40.50.300">
    <property type="entry name" value="P-loop containing nucleotide triphosphate hydrolases"/>
    <property type="match status" value="3"/>
</dbReference>
<keyword evidence="4" id="KW-0347">Helicase</keyword>
<sequence>MSAYTEERRKTAETILEYWHTMEFLSQDRIPQLTPEERRKNQDALQKKGKQKALRLLIRPGKGEDLRDAALREAERHGMKRIGNLTIYAGRIRRELCIRHLALLLSEKDSRVEDAEDEIAWFAFQLDGQGTYIDHTYSLSPVLWAVGNVGTAADTTLGRTLNERAYRETVADVENGLRKLKEDRKKAGEPEQMRMQDLLRLYEEVEEEYVRPVSGGTEQAFSCIVLFQAFVDGEAQEKYADDNYLGLGMDFYSADLKMVLNALRTDDFGKNILMRDAITDYITGPWAEAEGSNVSRTRFNVGDGDKAEGKQAEERKKEMRGFLSDVLDVRNAPLGKWPSRFMPALMQQIAVNLACGNGEETTIFSVNGPPGTGKTTLLKEIVVDHVVERAALLAQYEKADDAFEACSFRHGESINNGYCRFYSKYYRLKDDRINDYSILVTSNNNAAVQNITKELPVQGGITGALEETDADSAEMRRQLQEVRDLFTVEKSESMEELYRKSERHGRYPDIYFSAYAKELLDGEEAWGLISAALGKKSNIHRFYRSVLQPLDTDFYRKEIIKERPYEAARQSFLTQKKKVEQLQKELEALCTAEREMRETCASLRDRAQKLEEKAKQDRKLVEDCAGKLEEQRKICSILNERAKQQKQEFSEKEQACREAEAAVRAAEQEVEECLKNAVQAGTGMGLLAGLFNREAVRAKKELAARYRQQAEEKKRIVKGLHSVMEEYQQECEEAARLLEQTEEEQKEDDRVLKKLENMRRDAQTAAVSCEAKQKSCFSAIVEAQNAYKKKIEGVRTFSDTRAFTPLDGTFMDGLLSGKEKESTQAQVANLWFTSAYNREREKLFCDALRLNKEFVLSSSCCLKNFRNLGLLWQERLEDEEKKKVTFHPQDREACFGALLQSLFLLVPVISTTFASVASFLKDIRNPGVLGTLIVDEAGQAPPQMAVGALFRSRRAVIVGDPRQVEPVVTDDLALLRKAYKEPVYLPYKPKKLSVQQLADIINPYGTWLEGEGNEEEWVGCPLVVHRRCISPMYEISNLISYNNTMKQQTRPPKPSKAAGFCYAGSRWINVKGKERGQKNHYVEEQGRRVLEILKLAFSKSDAPSLFIITPFTTVKSGMTAQIERHFREEPVSVLAQKKELVREWMYSCIGTVHTFQGMEADEVIFLLGCDAGKEAEGAVRWVNSNLVNVAVTRAKYRLYVVGDEAAWMENEYVRQAKRLLDTYALRELGDAVYNAQESEEKRKEKARQYASQLPAAEAFSLELAENGEAGTDIFFRTDIYLDELSEAGLLLKEVTDEQLAGYGFTREAFNALDGQVKRNVEWGIRLYSLLKSLKNQFGIREMDASCCGILFCKAVELQVKECFYEGLKKQVPDEKVKGRIVLSEAKKEKLALGTFAQIFGRQENRKKLAACMKALGRAEYDIAWWGKYAARLLECTQLRNQCCHSEPFSWKDMDHLLKNLFLKDKPPQKPILDGTLRESAVGKYLEKAPAE</sequence>
<evidence type="ECO:0000313" key="10">
    <source>
        <dbReference type="Proteomes" id="UP000886858"/>
    </source>
</evidence>
<accession>A0A9D2L064</accession>
<evidence type="ECO:0000256" key="3">
    <source>
        <dbReference type="ARBA" id="ARBA00022801"/>
    </source>
</evidence>
<dbReference type="Pfam" id="PF13087">
    <property type="entry name" value="AAA_12"/>
    <property type="match status" value="1"/>
</dbReference>
<reference evidence="9" key="2">
    <citation type="submission" date="2021-04" db="EMBL/GenBank/DDBJ databases">
        <authorList>
            <person name="Gilroy R."/>
        </authorList>
    </citation>
    <scope>NUCLEOTIDE SEQUENCE</scope>
    <source>
        <strain evidence="9">CHK179-7159</strain>
    </source>
</reference>
<evidence type="ECO:0000259" key="7">
    <source>
        <dbReference type="Pfam" id="PF13086"/>
    </source>
</evidence>
<evidence type="ECO:0000256" key="4">
    <source>
        <dbReference type="ARBA" id="ARBA00022806"/>
    </source>
</evidence>
<dbReference type="Proteomes" id="UP000886858">
    <property type="component" value="Unassembled WGS sequence"/>
</dbReference>
<evidence type="ECO:0000256" key="5">
    <source>
        <dbReference type="ARBA" id="ARBA00022840"/>
    </source>
</evidence>
<protein>
    <recommendedName>
        <fullName evidence="11">DNA helicase</fullName>
    </recommendedName>
</protein>
<evidence type="ECO:0000313" key="9">
    <source>
        <dbReference type="EMBL" id="HJA92130.1"/>
    </source>
</evidence>
<dbReference type="GO" id="GO:0016787">
    <property type="term" value="F:hydrolase activity"/>
    <property type="evidence" value="ECO:0007669"/>
    <property type="project" value="UniProtKB-KW"/>
</dbReference>
<dbReference type="GO" id="GO:0043139">
    <property type="term" value="F:5'-3' DNA helicase activity"/>
    <property type="evidence" value="ECO:0007669"/>
    <property type="project" value="TreeGrafter"/>
</dbReference>
<evidence type="ECO:0000256" key="2">
    <source>
        <dbReference type="ARBA" id="ARBA00022741"/>
    </source>
</evidence>
<feature type="domain" description="DNA2/NAM7 helicase-like C-terminal" evidence="8">
    <location>
        <begin position="1027"/>
        <end position="1204"/>
    </location>
</feature>
<keyword evidence="5" id="KW-0067">ATP-binding</keyword>
<organism evidence="9 10">
    <name type="scientific">Candidatus Eisenbergiella merdipullorum</name>
    <dbReference type="NCBI Taxonomy" id="2838553"/>
    <lineage>
        <taxon>Bacteria</taxon>
        <taxon>Bacillati</taxon>
        <taxon>Bacillota</taxon>
        <taxon>Clostridia</taxon>
        <taxon>Lachnospirales</taxon>
        <taxon>Lachnospiraceae</taxon>
        <taxon>Eisenbergiella</taxon>
    </lineage>
</organism>
<dbReference type="SUPFAM" id="SSF52540">
    <property type="entry name" value="P-loop containing nucleoside triphosphate hydrolases"/>
    <property type="match status" value="1"/>
</dbReference>
<evidence type="ECO:0000259" key="8">
    <source>
        <dbReference type="Pfam" id="PF13087"/>
    </source>
</evidence>
<dbReference type="InterPro" id="IPR041679">
    <property type="entry name" value="DNA2/NAM7-like_C"/>
</dbReference>
<feature type="domain" description="DNA2/NAM7 helicase helicase" evidence="7">
    <location>
        <begin position="900"/>
        <end position="969"/>
    </location>
</feature>
<dbReference type="InterPro" id="IPR041677">
    <property type="entry name" value="DNA2/NAM7_AAA_11"/>
</dbReference>